<name>A0ABN9B640_9NEOB</name>
<reference evidence="6" key="1">
    <citation type="submission" date="2023-05" db="EMBL/GenBank/DDBJ databases">
        <authorList>
            <person name="Stuckert A."/>
        </authorList>
    </citation>
    <scope>NUCLEOTIDE SEQUENCE</scope>
</reference>
<accession>A0ABN9B640</accession>
<keyword evidence="3" id="KW-1133">Transmembrane helix</keyword>
<keyword evidence="4" id="KW-0472">Membrane</keyword>
<evidence type="ECO:0000256" key="2">
    <source>
        <dbReference type="ARBA" id="ARBA00022692"/>
    </source>
</evidence>
<evidence type="ECO:0000256" key="5">
    <source>
        <dbReference type="ARBA" id="ARBA00025797"/>
    </source>
</evidence>
<evidence type="ECO:0000256" key="4">
    <source>
        <dbReference type="ARBA" id="ARBA00023136"/>
    </source>
</evidence>
<comment type="subcellular location">
    <subcellularLocation>
        <location evidence="1">Membrane</location>
        <topology evidence="1">Multi-pass membrane protein</topology>
    </subcellularLocation>
</comment>
<keyword evidence="7" id="KW-1185">Reference proteome</keyword>
<proteinExistence type="inferred from homology"/>
<comment type="similarity">
    <text evidence="5">Belongs to the TMEM41 family.</text>
</comment>
<sequence>MLSYHVGRPIVYKYLTEKAVKWSEQVERHKDHLINYIIIFLRITTPFLPNWFINITSPVINVPLKSLLLGDLPGRGPSVIRGDQGRDHTVPADHGGGGGLLELRHCPHDLGCPLHLACHLPEETKEEV</sequence>
<evidence type="ECO:0000313" key="6">
    <source>
        <dbReference type="EMBL" id="CAI9543032.1"/>
    </source>
</evidence>
<dbReference type="InterPro" id="IPR045014">
    <property type="entry name" value="TM41A/B"/>
</dbReference>
<gene>
    <name evidence="6" type="ORF">SPARVUS_LOCUS2213322</name>
</gene>
<dbReference type="PANTHER" id="PTHR43220">
    <property type="match status" value="1"/>
</dbReference>
<evidence type="ECO:0000313" key="7">
    <source>
        <dbReference type="Proteomes" id="UP001162483"/>
    </source>
</evidence>
<comment type="caution">
    <text evidence="6">The sequence shown here is derived from an EMBL/GenBank/DDBJ whole genome shotgun (WGS) entry which is preliminary data.</text>
</comment>
<protein>
    <submittedName>
        <fullName evidence="6">Uncharacterized protein</fullName>
    </submittedName>
</protein>
<dbReference type="EMBL" id="CATNWA010002490">
    <property type="protein sequence ID" value="CAI9543032.1"/>
    <property type="molecule type" value="Genomic_DNA"/>
</dbReference>
<keyword evidence="2" id="KW-0812">Transmembrane</keyword>
<dbReference type="PANTHER" id="PTHR43220:SF18">
    <property type="entry name" value="TRANSMEMBRANE PROTEIN 41B"/>
    <property type="match status" value="1"/>
</dbReference>
<organism evidence="6 7">
    <name type="scientific">Staurois parvus</name>
    <dbReference type="NCBI Taxonomy" id="386267"/>
    <lineage>
        <taxon>Eukaryota</taxon>
        <taxon>Metazoa</taxon>
        <taxon>Chordata</taxon>
        <taxon>Craniata</taxon>
        <taxon>Vertebrata</taxon>
        <taxon>Euteleostomi</taxon>
        <taxon>Amphibia</taxon>
        <taxon>Batrachia</taxon>
        <taxon>Anura</taxon>
        <taxon>Neobatrachia</taxon>
        <taxon>Ranoidea</taxon>
        <taxon>Ranidae</taxon>
        <taxon>Staurois</taxon>
    </lineage>
</organism>
<dbReference type="Proteomes" id="UP001162483">
    <property type="component" value="Unassembled WGS sequence"/>
</dbReference>
<evidence type="ECO:0000256" key="3">
    <source>
        <dbReference type="ARBA" id="ARBA00022989"/>
    </source>
</evidence>
<evidence type="ECO:0000256" key="1">
    <source>
        <dbReference type="ARBA" id="ARBA00004141"/>
    </source>
</evidence>